<dbReference type="GO" id="GO:0016740">
    <property type="term" value="F:transferase activity"/>
    <property type="evidence" value="ECO:0007669"/>
    <property type="project" value="UniProtKB-KW"/>
</dbReference>
<comment type="caution">
    <text evidence="2">The sequence shown here is derived from an EMBL/GenBank/DDBJ whole genome shotgun (WGS) entry which is preliminary data.</text>
</comment>
<gene>
    <name evidence="2" type="ORF">AACH06_13545</name>
</gene>
<organism evidence="2 3">
    <name type="scientific">Ideonella lacteola</name>
    <dbReference type="NCBI Taxonomy" id="2984193"/>
    <lineage>
        <taxon>Bacteria</taxon>
        <taxon>Pseudomonadati</taxon>
        <taxon>Pseudomonadota</taxon>
        <taxon>Betaproteobacteria</taxon>
        <taxon>Burkholderiales</taxon>
        <taxon>Sphaerotilaceae</taxon>
        <taxon>Ideonella</taxon>
    </lineage>
</organism>
<dbReference type="Pfam" id="PF04230">
    <property type="entry name" value="PS_pyruv_trans"/>
    <property type="match status" value="1"/>
</dbReference>
<sequence>MTTRATLVSFAYGGDYYHESAKSLRADCEALGVASHIVRADLPAGTTWIDACRHKVRFIAECRRMLDTPLWWVDVDCRLRKPLPGLGDGVDLGFFLRGFRDLRQFDPVALPRFIQPSILYFGRGESAQVFIDRMLALEEKHSGSATDDWFLHEAWVGMPSVPSTFVMPPSWIQVDSECAPQAIFDFGRSGNATEFKGRAEQHQVELWSAPRRKSLFMREASEAMRKDNATEAKFFLRKALDADPIDENLAYRVARGWLHDGRRDEAERVLTRLPPSAQAVDHLRRSDLDSALERSDYRRARRLADQLIEQGVYCDRAWAQSRMMRIDLEQRAQSARLKPAERPQLWWMEGPYPGNFGDILNPYLVEKLTGRPPLRVQKGAGVLAIGSTIRFARDDAVVWGAGTPRMTDRLNAKARYLAVRGPLTARLVEESGGRAPSVFGDPAVLLPRVYRPRPAARRHALGVVMHHAHHGAWLIEGDVKVISILRAGYEGIEQFVDELCQCDQILSSSLHGLIVSHAYGIPARWFTAVDSPDAIPGDGTKFHDYFLSVGLPADGPLRLGPDDLIHAGLGQGSSLPVRPIDAQALLDAAPWTVRQELR</sequence>
<evidence type="ECO:0000259" key="1">
    <source>
        <dbReference type="Pfam" id="PF04230"/>
    </source>
</evidence>
<reference evidence="2 3" key="1">
    <citation type="submission" date="2024-04" db="EMBL/GenBank/DDBJ databases">
        <title>Novel species of the genus Ideonella isolated from streams.</title>
        <authorList>
            <person name="Lu H."/>
        </authorList>
    </citation>
    <scope>NUCLEOTIDE SEQUENCE [LARGE SCALE GENOMIC DNA]</scope>
    <source>
        <strain evidence="2 3">DXS29W</strain>
    </source>
</reference>
<dbReference type="RefSeq" id="WP_341426245.1">
    <property type="nucleotide sequence ID" value="NZ_JBBUTG010000007.1"/>
</dbReference>
<name>A0ABU9BPY2_9BURK</name>
<evidence type="ECO:0000313" key="3">
    <source>
        <dbReference type="Proteomes" id="UP001371218"/>
    </source>
</evidence>
<dbReference type="InterPro" id="IPR007345">
    <property type="entry name" value="Polysacch_pyruvyl_Trfase"/>
</dbReference>
<dbReference type="EMBL" id="JBBUTG010000007">
    <property type="protein sequence ID" value="MEK8031846.1"/>
    <property type="molecule type" value="Genomic_DNA"/>
</dbReference>
<dbReference type="Proteomes" id="UP001371218">
    <property type="component" value="Unassembled WGS sequence"/>
</dbReference>
<feature type="domain" description="Polysaccharide pyruvyl transferase" evidence="1">
    <location>
        <begin position="397"/>
        <end position="526"/>
    </location>
</feature>
<proteinExistence type="predicted"/>
<evidence type="ECO:0000313" key="2">
    <source>
        <dbReference type="EMBL" id="MEK8031846.1"/>
    </source>
</evidence>
<protein>
    <submittedName>
        <fullName evidence="2">Polysaccharide pyruvyl transferase family protein</fullName>
    </submittedName>
</protein>
<keyword evidence="2" id="KW-0808">Transferase</keyword>
<dbReference type="Pfam" id="PF14559">
    <property type="entry name" value="TPR_19"/>
    <property type="match status" value="1"/>
</dbReference>
<accession>A0ABU9BPY2</accession>
<keyword evidence="3" id="KW-1185">Reference proteome</keyword>